<sequence length="120" mass="12962">MANEKNVLGTTLKLCCGNTGFTREGFCYVPNSDFGNHSVCAIMTDEFLAFSKASGNDLITPNPMYDFKGLKAGDRWCLCAVRWYHAVAANVAPPVILEASNAKALEVVGLDVLKAHAHEP</sequence>
<evidence type="ECO:0000313" key="1">
    <source>
        <dbReference type="EMBL" id="MFC4701432.1"/>
    </source>
</evidence>
<dbReference type="RefSeq" id="WP_382409897.1">
    <property type="nucleotide sequence ID" value="NZ_JBHSGU010000009.1"/>
</dbReference>
<keyword evidence="2" id="KW-1185">Reference proteome</keyword>
<dbReference type="PANTHER" id="PTHR37466:SF1">
    <property type="entry name" value="SLR1628 PROTEIN"/>
    <property type="match status" value="1"/>
</dbReference>
<dbReference type="Proteomes" id="UP001595897">
    <property type="component" value="Unassembled WGS sequence"/>
</dbReference>
<protein>
    <submittedName>
        <fullName evidence="1">DUF2237 family protein</fullName>
    </submittedName>
</protein>
<proteinExistence type="predicted"/>
<comment type="caution">
    <text evidence="1">The sequence shown here is derived from an EMBL/GenBank/DDBJ whole genome shotgun (WGS) entry which is preliminary data.</text>
</comment>
<dbReference type="EMBL" id="JBHSGU010000009">
    <property type="protein sequence ID" value="MFC4701432.1"/>
    <property type="molecule type" value="Genomic_DNA"/>
</dbReference>
<organism evidence="1 2">
    <name type="scientific">Glaciecola siphonariae</name>
    <dbReference type="NCBI Taxonomy" id="521012"/>
    <lineage>
        <taxon>Bacteria</taxon>
        <taxon>Pseudomonadati</taxon>
        <taxon>Pseudomonadota</taxon>
        <taxon>Gammaproteobacteria</taxon>
        <taxon>Alteromonadales</taxon>
        <taxon>Alteromonadaceae</taxon>
        <taxon>Glaciecola</taxon>
    </lineage>
</organism>
<dbReference type="Gene3D" id="3.30.56.110">
    <property type="entry name" value="Protein of unknown function DUF2237"/>
    <property type="match status" value="1"/>
</dbReference>
<evidence type="ECO:0000313" key="2">
    <source>
        <dbReference type="Proteomes" id="UP001595897"/>
    </source>
</evidence>
<dbReference type="InterPro" id="IPR018714">
    <property type="entry name" value="DUF2237"/>
</dbReference>
<name>A0ABV9LY08_9ALTE</name>
<gene>
    <name evidence="1" type="ORF">ACFO4O_14795</name>
</gene>
<dbReference type="Pfam" id="PF09996">
    <property type="entry name" value="DUF2237"/>
    <property type="match status" value="1"/>
</dbReference>
<reference evidence="2" key="1">
    <citation type="journal article" date="2019" name="Int. J. Syst. Evol. Microbiol.">
        <title>The Global Catalogue of Microorganisms (GCM) 10K type strain sequencing project: providing services to taxonomists for standard genome sequencing and annotation.</title>
        <authorList>
            <consortium name="The Broad Institute Genomics Platform"/>
            <consortium name="The Broad Institute Genome Sequencing Center for Infectious Disease"/>
            <person name="Wu L."/>
            <person name="Ma J."/>
        </authorList>
    </citation>
    <scope>NUCLEOTIDE SEQUENCE [LARGE SCALE GENOMIC DNA]</scope>
    <source>
        <strain evidence="2">KACC 12507</strain>
    </source>
</reference>
<accession>A0ABV9LY08</accession>
<dbReference type="PANTHER" id="PTHR37466">
    <property type="entry name" value="SLR1628 PROTEIN"/>
    <property type="match status" value="1"/>
</dbReference>